<dbReference type="PANTHER" id="PTHR30629">
    <property type="entry name" value="PROPHAGE INTEGRASE"/>
    <property type="match status" value="1"/>
</dbReference>
<keyword evidence="2" id="KW-0229">DNA integration</keyword>
<dbReference type="EMBL" id="AP022843">
    <property type="protein sequence ID" value="BCB07897.1"/>
    <property type="molecule type" value="Genomic_DNA"/>
</dbReference>
<organism evidence="7 8">
    <name type="scientific">Halomonas hydrothermalis</name>
    <dbReference type="NCBI Taxonomy" id="115561"/>
    <lineage>
        <taxon>Bacteria</taxon>
        <taxon>Pseudomonadati</taxon>
        <taxon>Pseudomonadota</taxon>
        <taxon>Gammaproteobacteria</taxon>
        <taxon>Oceanospirillales</taxon>
        <taxon>Halomonadaceae</taxon>
        <taxon>Halomonas</taxon>
    </lineage>
</organism>
<dbReference type="Gene3D" id="3.30.160.390">
    <property type="entry name" value="Integrase, DNA-binding domain"/>
    <property type="match status" value="1"/>
</dbReference>
<dbReference type="PANTHER" id="PTHR30629:SF2">
    <property type="entry name" value="PROPHAGE INTEGRASE INTS-RELATED"/>
    <property type="match status" value="1"/>
</dbReference>
<evidence type="ECO:0000313" key="7">
    <source>
        <dbReference type="EMBL" id="BCB07897.1"/>
    </source>
</evidence>
<dbReference type="Pfam" id="PF00589">
    <property type="entry name" value="Phage_integrase"/>
    <property type="match status" value="1"/>
</dbReference>
<evidence type="ECO:0000256" key="3">
    <source>
        <dbReference type="ARBA" id="ARBA00023125"/>
    </source>
</evidence>
<keyword evidence="4" id="KW-0233">DNA recombination</keyword>
<dbReference type="Pfam" id="PF22022">
    <property type="entry name" value="Phage_int_M"/>
    <property type="match status" value="1"/>
</dbReference>
<keyword evidence="3 5" id="KW-0238">DNA-binding</keyword>
<dbReference type="GO" id="GO:0006310">
    <property type="term" value="P:DNA recombination"/>
    <property type="evidence" value="ECO:0007669"/>
    <property type="project" value="UniProtKB-KW"/>
</dbReference>
<dbReference type="GO" id="GO:0003677">
    <property type="term" value="F:DNA binding"/>
    <property type="evidence" value="ECO:0007669"/>
    <property type="project" value="UniProtKB-UniRule"/>
</dbReference>
<evidence type="ECO:0000313" key="8">
    <source>
        <dbReference type="Proteomes" id="UP000502259"/>
    </source>
</evidence>
<name>A0A6F8U2L3_9GAMM</name>
<evidence type="ECO:0000256" key="4">
    <source>
        <dbReference type="ARBA" id="ARBA00023172"/>
    </source>
</evidence>
<dbReference type="Pfam" id="PF13356">
    <property type="entry name" value="Arm-DNA-bind_3"/>
    <property type="match status" value="1"/>
</dbReference>
<accession>A0A6F8U2L3</accession>
<comment type="similarity">
    <text evidence="1">Belongs to the 'phage' integrase family.</text>
</comment>
<dbReference type="Proteomes" id="UP000502259">
    <property type="component" value="Chromosome"/>
</dbReference>
<dbReference type="RefSeq" id="WP_172420799.1">
    <property type="nucleotide sequence ID" value="NZ_AP022843.1"/>
</dbReference>
<dbReference type="InterPro" id="IPR025166">
    <property type="entry name" value="Integrase_DNA_bind_dom"/>
</dbReference>
<dbReference type="PROSITE" id="PS51900">
    <property type="entry name" value="CB"/>
    <property type="match status" value="1"/>
</dbReference>
<keyword evidence="8" id="KW-1185">Reference proteome</keyword>
<proteinExistence type="inferred from homology"/>
<evidence type="ECO:0000256" key="5">
    <source>
        <dbReference type="PROSITE-ProRule" id="PRU01248"/>
    </source>
</evidence>
<dbReference type="InterPro" id="IPR053876">
    <property type="entry name" value="Phage_int_M"/>
</dbReference>
<feature type="domain" description="Core-binding (CB)" evidence="6">
    <location>
        <begin position="115"/>
        <end position="196"/>
    </location>
</feature>
<evidence type="ECO:0000256" key="1">
    <source>
        <dbReference type="ARBA" id="ARBA00008857"/>
    </source>
</evidence>
<dbReference type="InterPro" id="IPR011010">
    <property type="entry name" value="DNA_brk_join_enz"/>
</dbReference>
<gene>
    <name evidence="7" type="ORF">HHSLTHF2_17870</name>
</gene>
<dbReference type="InterPro" id="IPR013762">
    <property type="entry name" value="Integrase-like_cat_sf"/>
</dbReference>
<dbReference type="InterPro" id="IPR050808">
    <property type="entry name" value="Phage_Integrase"/>
</dbReference>
<reference evidence="7 8" key="1">
    <citation type="submission" date="2020-03" db="EMBL/GenBank/DDBJ databases">
        <title>Complete Genome Sequence of Halomonas hydrothermalis Strain Slthf2, Halophilic Bacterium Isolated from Deep-Sea Hydrothermal-Vent Environments.</title>
        <authorList>
            <person name="Takeyama N."/>
            <person name="Huang M."/>
            <person name="Sato K."/>
            <person name="Galipon J."/>
            <person name="Arakawa K."/>
        </authorList>
    </citation>
    <scope>NUCLEOTIDE SEQUENCE [LARGE SCALE GENOMIC DNA]</scope>
    <source>
        <strain evidence="7 8">Slthf2</strain>
    </source>
</reference>
<sequence length="452" mass="49702">MPRQAKPLTAMEVKRLTQPGFYAVGEVPGLHLQVTKTGARSWVLRYATGDTRLAQSGKTFKVRRDMGLGGYPGVSLAQARDKARAVREKLDAGIDPVIERKSADQSRRAAELARITFADAAYAVIKMRKAESSNKKHGEQWRTTLETYAFPVLGKMAVSDIELVHVKQVLQPIWETKTETAKRVRQRIESVLNWATVHGHRQGDNPARLRGHLDTVLPKIKKVGNHPALPYDRVAEFMADLRNHKSMAARALEFTILTAARIGEVIGEGGSSPKPPATWGEINLEQCVWIIPAARMKAKREHRVPLSDDAVALLKALPHSEDTNVIFPSPQKSNRANALSNTAIRKLIANMHTASMKAGAGGYTDPKQENKVITIHGFRSTFRDWMAECTATPHDVAEMALAHTIKSGAEAAYRRGDMLAKRARVMDQWAAYVTTPAGAGNVGPIRGEVTGL</sequence>
<dbReference type="CDD" id="cd00801">
    <property type="entry name" value="INT_P4_C"/>
    <property type="match status" value="1"/>
</dbReference>
<dbReference type="SUPFAM" id="SSF56349">
    <property type="entry name" value="DNA breaking-rejoining enzymes"/>
    <property type="match status" value="1"/>
</dbReference>
<dbReference type="AlphaFoldDB" id="A0A6F8U2L3"/>
<dbReference type="Gene3D" id="1.10.150.130">
    <property type="match status" value="1"/>
</dbReference>
<dbReference type="InterPro" id="IPR044068">
    <property type="entry name" value="CB"/>
</dbReference>
<evidence type="ECO:0000256" key="2">
    <source>
        <dbReference type="ARBA" id="ARBA00022908"/>
    </source>
</evidence>
<dbReference type="InterPro" id="IPR038488">
    <property type="entry name" value="Integrase_DNA-bd_sf"/>
</dbReference>
<dbReference type="Gene3D" id="1.10.443.10">
    <property type="entry name" value="Intergrase catalytic core"/>
    <property type="match status" value="1"/>
</dbReference>
<protein>
    <submittedName>
        <fullName evidence="7">Phage integrase</fullName>
    </submittedName>
</protein>
<dbReference type="GO" id="GO:0015074">
    <property type="term" value="P:DNA integration"/>
    <property type="evidence" value="ECO:0007669"/>
    <property type="project" value="UniProtKB-KW"/>
</dbReference>
<evidence type="ECO:0000259" key="6">
    <source>
        <dbReference type="PROSITE" id="PS51900"/>
    </source>
</evidence>
<dbReference type="InterPro" id="IPR010998">
    <property type="entry name" value="Integrase_recombinase_N"/>
</dbReference>
<dbReference type="InterPro" id="IPR002104">
    <property type="entry name" value="Integrase_catalytic"/>
</dbReference>